<name>A0A388KJ35_CHABU</name>
<dbReference type="InterPro" id="IPR043502">
    <property type="entry name" value="DNA/RNA_pol_sf"/>
</dbReference>
<organism evidence="4 5">
    <name type="scientific">Chara braunii</name>
    <name type="common">Braun's stonewort</name>
    <dbReference type="NCBI Taxonomy" id="69332"/>
    <lineage>
        <taxon>Eukaryota</taxon>
        <taxon>Viridiplantae</taxon>
        <taxon>Streptophyta</taxon>
        <taxon>Charophyceae</taxon>
        <taxon>Charales</taxon>
        <taxon>Characeae</taxon>
        <taxon>Chara</taxon>
    </lineage>
</organism>
<feature type="domain" description="Reverse transcriptase/retrotransposon-derived protein RNase H-like" evidence="3">
    <location>
        <begin position="234"/>
        <end position="332"/>
    </location>
</feature>
<gene>
    <name evidence="4" type="ORF">CBR_g5708</name>
</gene>
<dbReference type="InterPro" id="IPR050951">
    <property type="entry name" value="Retrovirus_Pol_polyprotein"/>
</dbReference>
<evidence type="ECO:0000313" key="4">
    <source>
        <dbReference type="EMBL" id="GBG70075.1"/>
    </source>
</evidence>
<feature type="region of interest" description="Disordered" evidence="2">
    <location>
        <begin position="542"/>
        <end position="607"/>
    </location>
</feature>
<dbReference type="CDD" id="cd09274">
    <property type="entry name" value="RNase_HI_RT_Ty3"/>
    <property type="match status" value="1"/>
</dbReference>
<evidence type="ECO:0000313" key="5">
    <source>
        <dbReference type="Proteomes" id="UP000265515"/>
    </source>
</evidence>
<keyword evidence="5" id="KW-1185">Reference proteome</keyword>
<dbReference type="InterPro" id="IPR041577">
    <property type="entry name" value="RT_RNaseH_2"/>
</dbReference>
<reference evidence="4 5" key="1">
    <citation type="journal article" date="2018" name="Cell">
        <title>The Chara Genome: Secondary Complexity and Implications for Plant Terrestrialization.</title>
        <authorList>
            <person name="Nishiyama T."/>
            <person name="Sakayama H."/>
            <person name="Vries J.D."/>
            <person name="Buschmann H."/>
            <person name="Saint-Marcoux D."/>
            <person name="Ullrich K.K."/>
            <person name="Haas F.B."/>
            <person name="Vanderstraeten L."/>
            <person name="Becker D."/>
            <person name="Lang D."/>
            <person name="Vosolsobe S."/>
            <person name="Rombauts S."/>
            <person name="Wilhelmsson P.K.I."/>
            <person name="Janitza P."/>
            <person name="Kern R."/>
            <person name="Heyl A."/>
            <person name="Rumpler F."/>
            <person name="Villalobos L.I.A.C."/>
            <person name="Clay J.M."/>
            <person name="Skokan R."/>
            <person name="Toyoda A."/>
            <person name="Suzuki Y."/>
            <person name="Kagoshima H."/>
            <person name="Schijlen E."/>
            <person name="Tajeshwar N."/>
            <person name="Catarino B."/>
            <person name="Hetherington A.J."/>
            <person name="Saltykova A."/>
            <person name="Bonnot C."/>
            <person name="Breuninger H."/>
            <person name="Symeonidi A."/>
            <person name="Radhakrishnan G.V."/>
            <person name="Van Nieuwerburgh F."/>
            <person name="Deforce D."/>
            <person name="Chang C."/>
            <person name="Karol K.G."/>
            <person name="Hedrich R."/>
            <person name="Ulvskov P."/>
            <person name="Glockner G."/>
            <person name="Delwiche C.F."/>
            <person name="Petrasek J."/>
            <person name="Van de Peer Y."/>
            <person name="Friml J."/>
            <person name="Beilby M."/>
            <person name="Dolan L."/>
            <person name="Kohara Y."/>
            <person name="Sugano S."/>
            <person name="Fujiyama A."/>
            <person name="Delaux P.-M."/>
            <person name="Quint M."/>
            <person name="TheiBen G."/>
            <person name="Hagemann M."/>
            <person name="Harholt J."/>
            <person name="Dunand C."/>
            <person name="Zachgo S."/>
            <person name="Langdale J."/>
            <person name="Maumus F."/>
            <person name="Straeten D.V.D."/>
            <person name="Gould S.B."/>
            <person name="Rensing S.A."/>
        </authorList>
    </citation>
    <scope>NUCLEOTIDE SEQUENCE [LARGE SCALE GENOMIC DNA]</scope>
    <source>
        <strain evidence="4 5">S276</strain>
    </source>
</reference>
<evidence type="ECO:0000256" key="2">
    <source>
        <dbReference type="SAM" id="MobiDB-lite"/>
    </source>
</evidence>
<dbReference type="FunFam" id="3.30.70.270:FF:000020">
    <property type="entry name" value="Transposon Tf2-6 polyprotein-like Protein"/>
    <property type="match status" value="1"/>
</dbReference>
<dbReference type="EMBL" id="BFEA01000125">
    <property type="protein sequence ID" value="GBG70075.1"/>
    <property type="molecule type" value="Genomic_DNA"/>
</dbReference>
<dbReference type="InterPro" id="IPR043128">
    <property type="entry name" value="Rev_trsase/Diguanyl_cyclase"/>
</dbReference>
<protein>
    <recommendedName>
        <fullName evidence="3">Reverse transcriptase/retrotransposon-derived protein RNase H-like domain-containing protein</fullName>
    </recommendedName>
</protein>
<dbReference type="Proteomes" id="UP000265515">
    <property type="component" value="Unassembled WGS sequence"/>
</dbReference>
<sequence>MARDCPQRQVWIGAAPAAAAPLANGPGRVGTMVEETDGLVSAAVVAEEAAKLIPLDQFISLGYPGLGMIGAIQPADEDREVSEWRPSPSEMESGPSFITGEIDVLDIVRALDHRIPLPIRHLLSISGQANYRMLQHCKANRKRFALAKLTTIALEKSEFFLPEISFLGYVVTRGSLRPDSRKVEAVWEAPMPKSLTQVRAFLGLASYYRQFIKGFAPIARPLTSLLRKDQPLNWEAECERAFSTLKEALASAPISIRPDPERQFLLITDWQPGAISAILAQKGKDEREHVVEYASRTIPDERKNDSAPQGECYAVVWGIQHFHPYLYGQKFLLVTDHEPLLALEKLTNYTDMIGRWAVRLHEYEFDIVHRKTERHGNADGLIHLHRPGKVPRCEEITPWKEPELPKGPGYGQVKIELKWTQDNKHNVVSEDVELLIIQAWRTEVEGDLLGFVFGTVEAGHRQPIVGEFLILLTQLLDDLPIDIISHCDESPAPHILSRSLMSYLQWSACLEGHWDNRNYLSHDNYLNPVEIINILFFDWGKPTSEGEEEEDKEEEDESEETPEEDKYYSKHKEHELGAISGEEEAEGASEEEEVGQAETQREDPAVA</sequence>
<comment type="caution">
    <text evidence="4">The sequence shown here is derived from an EMBL/GenBank/DDBJ whole genome shotgun (WGS) entry which is preliminary data.</text>
</comment>
<dbReference type="Gramene" id="GBG70075">
    <property type="protein sequence ID" value="GBG70075"/>
    <property type="gene ID" value="CBR_g5708"/>
</dbReference>
<dbReference type="GO" id="GO:0003824">
    <property type="term" value="F:catalytic activity"/>
    <property type="evidence" value="ECO:0007669"/>
    <property type="project" value="UniProtKB-KW"/>
</dbReference>
<dbReference type="PANTHER" id="PTHR37984">
    <property type="entry name" value="PROTEIN CBG26694"/>
    <property type="match status" value="1"/>
</dbReference>
<feature type="compositionally biased region" description="Basic and acidic residues" evidence="2">
    <location>
        <begin position="564"/>
        <end position="576"/>
    </location>
</feature>
<proteinExistence type="predicted"/>
<dbReference type="Gene3D" id="3.30.70.270">
    <property type="match status" value="1"/>
</dbReference>
<dbReference type="SUPFAM" id="SSF56672">
    <property type="entry name" value="DNA/RNA polymerases"/>
    <property type="match status" value="1"/>
</dbReference>
<dbReference type="AlphaFoldDB" id="A0A388KJ35"/>
<accession>A0A388KJ35</accession>
<dbReference type="OrthoDB" id="8042283at2759"/>
<evidence type="ECO:0000259" key="3">
    <source>
        <dbReference type="Pfam" id="PF17919"/>
    </source>
</evidence>
<feature type="compositionally biased region" description="Acidic residues" evidence="2">
    <location>
        <begin position="545"/>
        <end position="563"/>
    </location>
</feature>
<dbReference type="Pfam" id="PF17919">
    <property type="entry name" value="RT_RNaseH_2"/>
    <property type="match status" value="1"/>
</dbReference>
<feature type="compositionally biased region" description="Acidic residues" evidence="2">
    <location>
        <begin position="581"/>
        <end position="595"/>
    </location>
</feature>
<dbReference type="PANTHER" id="PTHR37984:SF5">
    <property type="entry name" value="PROTEIN NYNRIN-LIKE"/>
    <property type="match status" value="1"/>
</dbReference>
<evidence type="ECO:0000256" key="1">
    <source>
        <dbReference type="ARBA" id="ARBA00023268"/>
    </source>
</evidence>
<keyword evidence="1" id="KW-0511">Multifunctional enzyme</keyword>